<evidence type="ECO:0008006" key="7">
    <source>
        <dbReference type="Google" id="ProtNLM"/>
    </source>
</evidence>
<proteinExistence type="predicted"/>
<feature type="transmembrane region" description="Helical" evidence="5">
    <location>
        <begin position="134"/>
        <end position="151"/>
    </location>
</feature>
<comment type="caution">
    <text evidence="6">The sequence shown here is derived from an EMBL/GenBank/DDBJ whole genome shotgun (WGS) entry which is preliminary data.</text>
</comment>
<feature type="non-terminal residue" evidence="6">
    <location>
        <position position="1"/>
    </location>
</feature>
<comment type="subcellular location">
    <subcellularLocation>
        <location evidence="1">Membrane</location>
        <topology evidence="1">Multi-pass membrane protein</topology>
    </subcellularLocation>
</comment>
<feature type="non-terminal residue" evidence="6">
    <location>
        <position position="220"/>
    </location>
</feature>
<dbReference type="Pfam" id="PF03062">
    <property type="entry name" value="MBOAT"/>
    <property type="match status" value="1"/>
</dbReference>
<dbReference type="AlphaFoldDB" id="X1Q2G9"/>
<reference evidence="6" key="1">
    <citation type="journal article" date="2014" name="Front. Microbiol.">
        <title>High frequency of phylogenetically diverse reductive dehalogenase-homologous genes in deep subseafloor sedimentary metagenomes.</title>
        <authorList>
            <person name="Kawai M."/>
            <person name="Futagami T."/>
            <person name="Toyoda A."/>
            <person name="Takaki Y."/>
            <person name="Nishi S."/>
            <person name="Hori S."/>
            <person name="Arai W."/>
            <person name="Tsubouchi T."/>
            <person name="Morono Y."/>
            <person name="Uchiyama I."/>
            <person name="Ito T."/>
            <person name="Fujiyama A."/>
            <person name="Inagaki F."/>
            <person name="Takami H."/>
        </authorList>
    </citation>
    <scope>NUCLEOTIDE SEQUENCE</scope>
    <source>
        <strain evidence="6">Expedition CK06-06</strain>
    </source>
</reference>
<dbReference type="EMBL" id="BARV01037253">
    <property type="protein sequence ID" value="GAI48941.1"/>
    <property type="molecule type" value="Genomic_DNA"/>
</dbReference>
<keyword evidence="2 5" id="KW-0812">Transmembrane</keyword>
<keyword evidence="3 5" id="KW-1133">Transmembrane helix</keyword>
<evidence type="ECO:0000256" key="5">
    <source>
        <dbReference type="SAM" id="Phobius"/>
    </source>
</evidence>
<evidence type="ECO:0000256" key="3">
    <source>
        <dbReference type="ARBA" id="ARBA00022989"/>
    </source>
</evidence>
<evidence type="ECO:0000256" key="2">
    <source>
        <dbReference type="ARBA" id="ARBA00022692"/>
    </source>
</evidence>
<protein>
    <recommendedName>
        <fullName evidence="7">Membrane bound O-acyl transferase MBOAT family protein</fullName>
    </recommendedName>
</protein>
<dbReference type="PANTHER" id="PTHR13285:SF23">
    <property type="entry name" value="TEICHOIC ACID D-ALANYLTRANSFERASE"/>
    <property type="match status" value="1"/>
</dbReference>
<sequence>APALVLATFLFSWQIYFDFSGYTDMARGVARMMGFRLMLNFNNPYLATGLGDFWSRWHISLSSWFKDYVYIPLGGNRKGKFNTYRNMFLTMVISGLWHGAAWTFVTWGAVHGLGRFCTRELERTSFYKERVPKVAKQLFVFVFVSFAWIFFRAETISDAWVIITRIFSSGLANPYCPLLALALTFAVWLYQFAYESKLRWVLELRYVRIGIVLLVVFYLA</sequence>
<gene>
    <name evidence="6" type="ORF">S06H3_57678</name>
</gene>
<feature type="transmembrane region" description="Helical" evidence="5">
    <location>
        <begin position="87"/>
        <end position="113"/>
    </location>
</feature>
<keyword evidence="4 5" id="KW-0472">Membrane</keyword>
<evidence type="ECO:0000256" key="1">
    <source>
        <dbReference type="ARBA" id="ARBA00004141"/>
    </source>
</evidence>
<dbReference type="GO" id="GO:0016020">
    <property type="term" value="C:membrane"/>
    <property type="evidence" value="ECO:0007669"/>
    <property type="project" value="UniProtKB-SubCell"/>
</dbReference>
<evidence type="ECO:0000256" key="4">
    <source>
        <dbReference type="ARBA" id="ARBA00023136"/>
    </source>
</evidence>
<name>X1Q2G9_9ZZZZ</name>
<dbReference type="InterPro" id="IPR051085">
    <property type="entry name" value="MB_O-acyltransferase"/>
</dbReference>
<dbReference type="PANTHER" id="PTHR13285">
    <property type="entry name" value="ACYLTRANSFERASE"/>
    <property type="match status" value="1"/>
</dbReference>
<dbReference type="InterPro" id="IPR004299">
    <property type="entry name" value="MBOAT_fam"/>
</dbReference>
<organism evidence="6">
    <name type="scientific">marine sediment metagenome</name>
    <dbReference type="NCBI Taxonomy" id="412755"/>
    <lineage>
        <taxon>unclassified sequences</taxon>
        <taxon>metagenomes</taxon>
        <taxon>ecological metagenomes</taxon>
    </lineage>
</organism>
<feature type="transmembrane region" description="Helical" evidence="5">
    <location>
        <begin position="202"/>
        <end position="219"/>
    </location>
</feature>
<feature type="transmembrane region" description="Helical" evidence="5">
    <location>
        <begin position="171"/>
        <end position="190"/>
    </location>
</feature>
<evidence type="ECO:0000313" key="6">
    <source>
        <dbReference type="EMBL" id="GAI48941.1"/>
    </source>
</evidence>
<accession>X1Q2G9</accession>
<dbReference type="GO" id="GO:0016746">
    <property type="term" value="F:acyltransferase activity"/>
    <property type="evidence" value="ECO:0007669"/>
    <property type="project" value="TreeGrafter"/>
</dbReference>